<dbReference type="Pfam" id="PF00132">
    <property type="entry name" value="Hexapep"/>
    <property type="match status" value="1"/>
</dbReference>
<dbReference type="CDD" id="cd03349">
    <property type="entry name" value="LbH_XAT"/>
    <property type="match status" value="1"/>
</dbReference>
<comment type="similarity">
    <text evidence="1">Belongs to the transferase hexapeptide repeat family.</text>
</comment>
<dbReference type="NCBIfam" id="TIGR03308">
    <property type="entry name" value="phn_thr-fam"/>
    <property type="match status" value="1"/>
</dbReference>
<feature type="region of interest" description="Disordered" evidence="5">
    <location>
        <begin position="1"/>
        <end position="23"/>
    </location>
</feature>
<dbReference type="Proteomes" id="UP000475385">
    <property type="component" value="Unassembled WGS sequence"/>
</dbReference>
<reference evidence="6 7" key="1">
    <citation type="submission" date="2020-03" db="EMBL/GenBank/DDBJ databases">
        <title>Roseomonas stagni sp. nov., isolated from pond water in Japan.</title>
        <authorList>
            <person name="Furuhata K."/>
            <person name="Miyamoto H."/>
            <person name="Goto K."/>
        </authorList>
    </citation>
    <scope>NUCLEOTIDE SEQUENCE [LARGE SCALE GENOMIC DNA]</scope>
    <source>
        <strain evidence="6 7">PeD5</strain>
    </source>
</reference>
<dbReference type="InterPro" id="IPR017694">
    <property type="entry name" value="Phosphonate_tfrase_rpt"/>
</dbReference>
<evidence type="ECO:0000256" key="2">
    <source>
        <dbReference type="ARBA" id="ARBA00022679"/>
    </source>
</evidence>
<dbReference type="InterPro" id="IPR018357">
    <property type="entry name" value="Hexapep_transf_CS"/>
</dbReference>
<evidence type="ECO:0000256" key="4">
    <source>
        <dbReference type="ARBA" id="ARBA00023315"/>
    </source>
</evidence>
<keyword evidence="3" id="KW-0677">Repeat</keyword>
<keyword evidence="4" id="KW-0012">Acyltransferase</keyword>
<dbReference type="PROSITE" id="PS00101">
    <property type="entry name" value="HEXAPEP_TRANSFERASES"/>
    <property type="match status" value="1"/>
</dbReference>
<protein>
    <submittedName>
        <fullName evidence="6">Chloramphenicol acetyltransferase</fullName>
    </submittedName>
</protein>
<gene>
    <name evidence="6" type="ORF">G3576_16270</name>
</gene>
<accession>A0A6M1LMJ1</accession>
<dbReference type="AlphaFoldDB" id="A0A6M1LMJ1"/>
<dbReference type="EMBL" id="JAAIKB010000006">
    <property type="protein sequence ID" value="NGM21580.1"/>
    <property type="molecule type" value="Genomic_DNA"/>
</dbReference>
<keyword evidence="2" id="KW-0808">Transferase</keyword>
<keyword evidence="7" id="KW-1185">Reference proteome</keyword>
<dbReference type="GO" id="GO:0016746">
    <property type="term" value="F:acyltransferase activity"/>
    <property type="evidence" value="ECO:0007669"/>
    <property type="project" value="UniProtKB-KW"/>
</dbReference>
<dbReference type="Gene3D" id="2.160.10.10">
    <property type="entry name" value="Hexapeptide repeat proteins"/>
    <property type="match status" value="1"/>
</dbReference>
<evidence type="ECO:0000313" key="6">
    <source>
        <dbReference type="EMBL" id="NGM21580.1"/>
    </source>
</evidence>
<organism evidence="6 7">
    <name type="scientific">Falsiroseomonas algicola</name>
    <dbReference type="NCBI Taxonomy" id="2716930"/>
    <lineage>
        <taxon>Bacteria</taxon>
        <taxon>Pseudomonadati</taxon>
        <taxon>Pseudomonadota</taxon>
        <taxon>Alphaproteobacteria</taxon>
        <taxon>Acetobacterales</taxon>
        <taxon>Roseomonadaceae</taxon>
        <taxon>Falsiroseomonas</taxon>
    </lineage>
</organism>
<dbReference type="SUPFAM" id="SSF51161">
    <property type="entry name" value="Trimeric LpxA-like enzymes"/>
    <property type="match status" value="1"/>
</dbReference>
<name>A0A6M1LMJ1_9PROT</name>
<dbReference type="InterPro" id="IPR050179">
    <property type="entry name" value="Trans_hexapeptide_repeat"/>
</dbReference>
<proteinExistence type="inferred from homology"/>
<dbReference type="RefSeq" id="WP_164695486.1">
    <property type="nucleotide sequence ID" value="NZ_JAAIKB010000006.1"/>
</dbReference>
<dbReference type="InterPro" id="IPR011004">
    <property type="entry name" value="Trimer_LpxA-like_sf"/>
</dbReference>
<evidence type="ECO:0000256" key="1">
    <source>
        <dbReference type="ARBA" id="ARBA00007274"/>
    </source>
</evidence>
<evidence type="ECO:0000256" key="3">
    <source>
        <dbReference type="ARBA" id="ARBA00022737"/>
    </source>
</evidence>
<sequence length="227" mass="24947">MAEAETDPRVNGYQNPDSARKRLGLDPFIDPTAKVRDSTLGIYTEVGARSTVAETAFGDYSYVVHDSQIIYATIGRFCSIASHVRVNPGNHPLDRVALSHVTYRASAYGLGEDEVGFFDWRREKRVTLGHDVWLGHGVIVLPGVSIGTGAAIGAGTVVTKDVPPFAIVVGNPGRILRFRFPEAVRESLQRIAWWDWSREQLAAGIPQMRSLSAEEFCRLHDPAWAGS</sequence>
<comment type="caution">
    <text evidence="6">The sequence shown here is derived from an EMBL/GenBank/DDBJ whole genome shotgun (WGS) entry which is preliminary data.</text>
</comment>
<dbReference type="PANTHER" id="PTHR43300">
    <property type="entry name" value="ACETYLTRANSFERASE"/>
    <property type="match status" value="1"/>
</dbReference>
<evidence type="ECO:0000313" key="7">
    <source>
        <dbReference type="Proteomes" id="UP000475385"/>
    </source>
</evidence>
<evidence type="ECO:0000256" key="5">
    <source>
        <dbReference type="SAM" id="MobiDB-lite"/>
    </source>
</evidence>
<dbReference type="InterPro" id="IPR001451">
    <property type="entry name" value="Hexapep"/>
</dbReference>
<dbReference type="PANTHER" id="PTHR43300:SF11">
    <property type="entry name" value="ACETYLTRANSFERASE RV3034C-RELATED"/>
    <property type="match status" value="1"/>
</dbReference>